<evidence type="ECO:0000259" key="3">
    <source>
        <dbReference type="Pfam" id="PF25298"/>
    </source>
</evidence>
<dbReference type="Pfam" id="PF03258">
    <property type="entry name" value="Baculo_FP"/>
    <property type="match status" value="1"/>
</dbReference>
<dbReference type="EMBL" id="KZ149905">
    <property type="protein sequence ID" value="PZC78338.1"/>
    <property type="molecule type" value="Genomic_DNA"/>
</dbReference>
<organism evidence="4 5">
    <name type="scientific">Helicoverpa armigera</name>
    <name type="common">Cotton bollworm</name>
    <name type="synonym">Heliothis armigera</name>
    <dbReference type="NCBI Taxonomy" id="29058"/>
    <lineage>
        <taxon>Eukaryota</taxon>
        <taxon>Metazoa</taxon>
        <taxon>Ecdysozoa</taxon>
        <taxon>Arthropoda</taxon>
        <taxon>Hexapoda</taxon>
        <taxon>Insecta</taxon>
        <taxon>Pterygota</taxon>
        <taxon>Neoptera</taxon>
        <taxon>Endopterygota</taxon>
        <taxon>Lepidoptera</taxon>
        <taxon>Glossata</taxon>
        <taxon>Ditrysia</taxon>
        <taxon>Noctuoidea</taxon>
        <taxon>Noctuidae</taxon>
        <taxon>Heliothinae</taxon>
        <taxon>Helicoverpa</taxon>
    </lineage>
</organism>
<sequence length="327" mass="37160">MVIKKCVNCNSNITKKNPGLECSRCEKTVHATNACAKLSVKQLAALRASDGLEWCCTDCLKNISRRSSFFIPDDTEEASETVPFDVQRLMKNISAEIKKAIKEELESFQASVEFIGDQVSNIEEILKNQNSKIRQLENKNIELMNAKKNLELRLSAMEQRMEETEQKNMCNFIEIAGLPNIQTADVMTVTKKVADILNLENDVIQDVRQITGRSDSSSYLLVELNNKSTRNKWISAAKSKEITVAEMSLSIPVQQPTSKIFVREALTRNTKTMLYQAKQRLKAPNGFFKYVWCKEGKVYVKKSDDDKKVHIIRSTDDIDVLISKHNI</sequence>
<keyword evidence="5" id="KW-1185">Reference proteome</keyword>
<gene>
    <name evidence="4" type="primary">HaOG202244</name>
    <name evidence="4" type="ORF">B5X24_HaOG202244</name>
</gene>
<evidence type="ECO:0000256" key="1">
    <source>
        <dbReference type="SAM" id="Coils"/>
    </source>
</evidence>
<dbReference type="AlphaFoldDB" id="A0A2W1BTF2"/>
<dbReference type="Pfam" id="PF25298">
    <property type="entry name" value="Baculo_FP_2nd"/>
    <property type="match status" value="1"/>
</dbReference>
<proteinExistence type="predicted"/>
<dbReference type="CDD" id="cd15489">
    <property type="entry name" value="PHD_SF"/>
    <property type="match status" value="1"/>
</dbReference>
<evidence type="ECO:0000259" key="2">
    <source>
        <dbReference type="Pfam" id="PF03258"/>
    </source>
</evidence>
<dbReference type="InterPro" id="IPR013083">
    <property type="entry name" value="Znf_RING/FYVE/PHD"/>
</dbReference>
<name>A0A2W1BTF2_HELAM</name>
<dbReference type="InterPro" id="IPR057251">
    <property type="entry name" value="FP_C"/>
</dbReference>
<feature type="domain" description="FP protein C-terminal" evidence="3">
    <location>
        <begin position="267"/>
        <end position="321"/>
    </location>
</feature>
<feature type="domain" description="FP protein N-terminal" evidence="2">
    <location>
        <begin position="171"/>
        <end position="262"/>
    </location>
</feature>
<evidence type="ECO:0000313" key="4">
    <source>
        <dbReference type="EMBL" id="PZC78338.1"/>
    </source>
</evidence>
<feature type="coiled-coil region" evidence="1">
    <location>
        <begin position="119"/>
        <end position="167"/>
    </location>
</feature>
<evidence type="ECO:0000313" key="5">
    <source>
        <dbReference type="Proteomes" id="UP000249218"/>
    </source>
</evidence>
<protein>
    <recommendedName>
        <fullName evidence="6">Zinc finger PHD-type domain-containing protein</fullName>
    </recommendedName>
</protein>
<reference evidence="4 5" key="1">
    <citation type="journal article" date="2017" name="BMC Biol.">
        <title>Genomic innovations, transcriptional plasticity and gene loss underlying the evolution and divergence of two highly polyphagous and invasive Helicoverpa pest species.</title>
        <authorList>
            <person name="Pearce S.L."/>
            <person name="Clarke D.F."/>
            <person name="East P.D."/>
            <person name="Elfekih S."/>
            <person name="Gordon K.H."/>
            <person name="Jermiin L.S."/>
            <person name="McGaughran A."/>
            <person name="Oakeshott J.G."/>
            <person name="Papanikolaou A."/>
            <person name="Perera O.P."/>
            <person name="Rane R.V."/>
            <person name="Richards S."/>
            <person name="Tay W.T."/>
            <person name="Walsh T.K."/>
            <person name="Anderson A."/>
            <person name="Anderson C.J."/>
            <person name="Asgari S."/>
            <person name="Board P.G."/>
            <person name="Bretschneider A."/>
            <person name="Campbell P.M."/>
            <person name="Chertemps T."/>
            <person name="Christeller J.T."/>
            <person name="Coppin C.W."/>
            <person name="Downes S.J."/>
            <person name="Duan G."/>
            <person name="Farnsworth C.A."/>
            <person name="Good R.T."/>
            <person name="Han L.B."/>
            <person name="Han Y.C."/>
            <person name="Hatje K."/>
            <person name="Horne I."/>
            <person name="Huang Y.P."/>
            <person name="Hughes D.S."/>
            <person name="Jacquin-Joly E."/>
            <person name="James W."/>
            <person name="Jhangiani S."/>
            <person name="Kollmar M."/>
            <person name="Kuwar S.S."/>
            <person name="Li S."/>
            <person name="Liu N.Y."/>
            <person name="Maibeche M.T."/>
            <person name="Miller J.R."/>
            <person name="Montagne N."/>
            <person name="Perry T."/>
            <person name="Qu J."/>
            <person name="Song S.V."/>
            <person name="Sutton G.G."/>
            <person name="Vogel H."/>
            <person name="Walenz B.P."/>
            <person name="Xu W."/>
            <person name="Zhang H.J."/>
            <person name="Zou Z."/>
            <person name="Batterham P."/>
            <person name="Edwards O.R."/>
            <person name="Feyereisen R."/>
            <person name="Gibbs R.A."/>
            <person name="Heckel D.G."/>
            <person name="McGrath A."/>
            <person name="Robin C."/>
            <person name="Scherer S.E."/>
            <person name="Worley K.C."/>
            <person name="Wu Y.D."/>
        </authorList>
    </citation>
    <scope>NUCLEOTIDE SEQUENCE [LARGE SCALE GENOMIC DNA]</scope>
    <source>
        <strain evidence="4">Harm_GR_Male_#8</strain>
        <tissue evidence="4">Whole organism</tissue>
    </source>
</reference>
<dbReference type="Gene3D" id="3.30.40.10">
    <property type="entry name" value="Zinc/RING finger domain, C3HC4 (zinc finger)"/>
    <property type="match status" value="1"/>
</dbReference>
<dbReference type="InterPro" id="IPR004941">
    <property type="entry name" value="FP_N"/>
</dbReference>
<evidence type="ECO:0008006" key="6">
    <source>
        <dbReference type="Google" id="ProtNLM"/>
    </source>
</evidence>
<dbReference type="OrthoDB" id="7479450at2759"/>
<accession>A0A2W1BTF2</accession>
<keyword evidence="1" id="KW-0175">Coiled coil</keyword>
<dbReference type="Proteomes" id="UP000249218">
    <property type="component" value="Unassembled WGS sequence"/>
</dbReference>